<keyword evidence="1" id="KW-0175">Coiled coil</keyword>
<dbReference type="RefSeq" id="WP_002318071.1">
    <property type="nucleotide sequence ID" value="NZ_LOQQ01000010.1"/>
</dbReference>
<proteinExistence type="predicted"/>
<gene>
    <name evidence="2" type="ORF">AWT83_09905</name>
</gene>
<dbReference type="Gene3D" id="2.160.20.10">
    <property type="entry name" value="Single-stranded right-handed beta-helix, Pectin lyase-like"/>
    <property type="match status" value="1"/>
</dbReference>
<accession>A0A132P938</accession>
<dbReference type="AlphaFoldDB" id="A0A132P938"/>
<dbReference type="EMBL" id="LRHK01000001">
    <property type="protein sequence ID" value="KWX18767.1"/>
    <property type="molecule type" value="Genomic_DNA"/>
</dbReference>
<name>A0A132P938_ENTFC</name>
<dbReference type="Proteomes" id="UP000070452">
    <property type="component" value="Unassembled WGS sequence"/>
</dbReference>
<evidence type="ECO:0000256" key="1">
    <source>
        <dbReference type="SAM" id="Coils"/>
    </source>
</evidence>
<dbReference type="InterPro" id="IPR011050">
    <property type="entry name" value="Pectin_lyase_fold/virulence"/>
</dbReference>
<evidence type="ECO:0000313" key="3">
    <source>
        <dbReference type="Proteomes" id="UP000070452"/>
    </source>
</evidence>
<sequence>MGLLKLISNRISAEWKEKFNKNIDYLNDLEKKLSDQDKSTNSRIDNLVLHSGGDSPNEVVDARVNNKGKVFDTLHGRLLEHENLSEEQVSELNTNMDSQKEQVQQLNKSVQQIIGGYNEPINIYVSKDGSDILGDGSEEKPFLTIQTAVNNVPLITTSQITIWVGSGAYLEDIMIRNLNFTSFLIRPIDNFDTIDPLKSDLPVKIRSICFTACKGYCQVAGMQIVDTANGADYGIRNEQSGYMAINRCKFAENTKTLARYNAVYVGGTSKINMYGDTTLINQKVAIYAVLMGEIFVSAFGSGNDIGILCENGTVRGTVSTSFATTPTKTTGYGLIITKGTVLQ</sequence>
<dbReference type="InterPro" id="IPR012334">
    <property type="entry name" value="Pectin_lyas_fold"/>
</dbReference>
<comment type="caution">
    <text evidence="2">The sequence shown here is derived from an EMBL/GenBank/DDBJ whole genome shotgun (WGS) entry which is preliminary data.</text>
</comment>
<feature type="coiled-coil region" evidence="1">
    <location>
        <begin position="82"/>
        <end position="109"/>
    </location>
</feature>
<reference evidence="2 3" key="1">
    <citation type="submission" date="2016-01" db="EMBL/GenBank/DDBJ databases">
        <title>Molecular Mechanisms for transfer of large genomic segments between Enterococcus faecium strains.</title>
        <authorList>
            <person name="Garcia-Solache M.A."/>
            <person name="Lebreton F."/>
            <person name="Mclaughlin R.E."/>
            <person name="Whiteaker J.D."/>
            <person name="Gilmore M.S."/>
            <person name="Rice L.B."/>
        </authorList>
    </citation>
    <scope>NUCLEOTIDE SEQUENCE [LARGE SCALE GENOMIC DNA]</scope>
    <source>
        <strain evidence="2 3">D344RRF x C68</strain>
    </source>
</reference>
<evidence type="ECO:0000313" key="2">
    <source>
        <dbReference type="EMBL" id="KWX18767.1"/>
    </source>
</evidence>
<dbReference type="SUPFAM" id="SSF51126">
    <property type="entry name" value="Pectin lyase-like"/>
    <property type="match status" value="1"/>
</dbReference>
<evidence type="ECO:0008006" key="4">
    <source>
        <dbReference type="Google" id="ProtNLM"/>
    </source>
</evidence>
<protein>
    <recommendedName>
        <fullName evidence="4">DUF1565 domain-containing protein</fullName>
    </recommendedName>
</protein>
<organism evidence="2 3">
    <name type="scientific">Enterococcus faecium</name>
    <name type="common">Streptococcus faecium</name>
    <dbReference type="NCBI Taxonomy" id="1352"/>
    <lineage>
        <taxon>Bacteria</taxon>
        <taxon>Bacillati</taxon>
        <taxon>Bacillota</taxon>
        <taxon>Bacilli</taxon>
        <taxon>Lactobacillales</taxon>
        <taxon>Enterococcaceae</taxon>
        <taxon>Enterococcus</taxon>
    </lineage>
</organism>